<proteinExistence type="predicted"/>
<evidence type="ECO:0000313" key="2">
    <source>
        <dbReference type="EMBL" id="RDY05087.1"/>
    </source>
</evidence>
<feature type="compositionally biased region" description="Polar residues" evidence="1">
    <location>
        <begin position="22"/>
        <end position="31"/>
    </location>
</feature>
<sequence>MSLPNQESSNPIEASRPRRSGPGQTSLPSQNRLQWLKSLQQECRYDYARIKEFEQPKRIVYVGNPNQPQNPAQLPRHFWRSLQRRLRKGQKLRSRRSSEGTAWITNALWWIRSSAFWLKEVDHCHSTMAIMVEDEATEFTPRSFITRTSKSLSLRQSQANSIVCSTDPLYDLDPQIELTLRTLRKARNIVVSNSSNSVSNSPITNISDFVEYSSTNNFAEQMENNERTLKELATPDVVYQPWCIQYPQLEPAQTYELKSGLIHLLPKFHSLAREDSTSI</sequence>
<organism evidence="2 3">
    <name type="scientific">Mucuna pruriens</name>
    <name type="common">Velvet bean</name>
    <name type="synonym">Dolichos pruriens</name>
    <dbReference type="NCBI Taxonomy" id="157652"/>
    <lineage>
        <taxon>Eukaryota</taxon>
        <taxon>Viridiplantae</taxon>
        <taxon>Streptophyta</taxon>
        <taxon>Embryophyta</taxon>
        <taxon>Tracheophyta</taxon>
        <taxon>Spermatophyta</taxon>
        <taxon>Magnoliopsida</taxon>
        <taxon>eudicotyledons</taxon>
        <taxon>Gunneridae</taxon>
        <taxon>Pentapetalae</taxon>
        <taxon>rosids</taxon>
        <taxon>fabids</taxon>
        <taxon>Fabales</taxon>
        <taxon>Fabaceae</taxon>
        <taxon>Papilionoideae</taxon>
        <taxon>50 kb inversion clade</taxon>
        <taxon>NPAAA clade</taxon>
        <taxon>indigoferoid/millettioid clade</taxon>
        <taxon>Phaseoleae</taxon>
        <taxon>Mucuna</taxon>
    </lineage>
</organism>
<dbReference type="Proteomes" id="UP000257109">
    <property type="component" value="Unassembled WGS sequence"/>
</dbReference>
<dbReference type="AlphaFoldDB" id="A0A371HQP0"/>
<feature type="region of interest" description="Disordered" evidence="1">
    <location>
        <begin position="1"/>
        <end position="31"/>
    </location>
</feature>
<dbReference type="OrthoDB" id="911638at2759"/>
<name>A0A371HQP0_MUCPR</name>
<dbReference type="EMBL" id="QJKJ01001948">
    <property type="protein sequence ID" value="RDY05087.1"/>
    <property type="molecule type" value="Genomic_DNA"/>
</dbReference>
<protein>
    <submittedName>
        <fullName evidence="2">Uncharacterized protein</fullName>
    </submittedName>
</protein>
<evidence type="ECO:0000313" key="3">
    <source>
        <dbReference type="Proteomes" id="UP000257109"/>
    </source>
</evidence>
<keyword evidence="3" id="KW-1185">Reference proteome</keyword>
<evidence type="ECO:0000256" key="1">
    <source>
        <dbReference type="SAM" id="MobiDB-lite"/>
    </source>
</evidence>
<feature type="non-terminal residue" evidence="2">
    <location>
        <position position="279"/>
    </location>
</feature>
<feature type="compositionally biased region" description="Polar residues" evidence="1">
    <location>
        <begin position="1"/>
        <end position="12"/>
    </location>
</feature>
<accession>A0A371HQP0</accession>
<gene>
    <name evidence="2" type="ORF">CR513_11115</name>
</gene>
<comment type="caution">
    <text evidence="2">The sequence shown here is derived from an EMBL/GenBank/DDBJ whole genome shotgun (WGS) entry which is preliminary data.</text>
</comment>
<reference evidence="2" key="1">
    <citation type="submission" date="2018-05" db="EMBL/GenBank/DDBJ databases">
        <title>Draft genome of Mucuna pruriens seed.</title>
        <authorList>
            <person name="Nnadi N.E."/>
            <person name="Vos R."/>
            <person name="Hasami M.H."/>
            <person name="Devisetty U.K."/>
            <person name="Aguiy J.C."/>
        </authorList>
    </citation>
    <scope>NUCLEOTIDE SEQUENCE [LARGE SCALE GENOMIC DNA]</scope>
    <source>
        <strain evidence="2">JCA_2017</strain>
    </source>
</reference>